<evidence type="ECO:0008006" key="4">
    <source>
        <dbReference type="Google" id="ProtNLM"/>
    </source>
</evidence>
<proteinExistence type="predicted"/>
<accession>A0ABR0FS45</accession>
<name>A0ABR0FS45_9PEZI</name>
<keyword evidence="3" id="KW-1185">Reference proteome</keyword>
<feature type="compositionally biased region" description="Polar residues" evidence="1">
    <location>
        <begin position="400"/>
        <end position="429"/>
    </location>
</feature>
<protein>
    <recommendedName>
        <fullName evidence="4">Minor tail protein</fullName>
    </recommendedName>
</protein>
<evidence type="ECO:0000313" key="3">
    <source>
        <dbReference type="Proteomes" id="UP001322138"/>
    </source>
</evidence>
<sequence length="429" mass="46247">MADIRTLHWYESAADNQAITANGWRFQVAKSVATGNGAPIYNVVWQSQGVAPVTDISWKAQYALNWTAALISPGVKVNVGGIWQRCNKGETYDLNPQGYWVPSATPAGPDGAGWLNIGNIDYAYPHVLGIHIIVGVLNNQTGRYEPIFVDQATLPKGSSAKYQPQESVSWWLEGSDLTGQVFSNTKSNATTFDFTNPSNPLTDSYEWSTSYVMRQGQWVIAAGPVPQAFRAPPPSENRVNPLGGKDPILLDLDVGSWIVRFNPPLLGDAMGVAVTALRENLKQQFMGLEVKAVGSEGTALTIQYEAGSAPGALEHIGFPRGSPGPQSTINSALRELQTAGELPKTEEWLIEPAPVEETNGSAPIQARKSKSNGASTHTNTNNNSNSNNSGLAYRYGPAPTDQNPNNFAANYQTKSPFLQQGYPSNPIST</sequence>
<evidence type="ECO:0000313" key="2">
    <source>
        <dbReference type="EMBL" id="KAK4646778.1"/>
    </source>
</evidence>
<evidence type="ECO:0000256" key="1">
    <source>
        <dbReference type="SAM" id="MobiDB-lite"/>
    </source>
</evidence>
<dbReference type="GeneID" id="87896625"/>
<reference evidence="2 3" key="1">
    <citation type="journal article" date="2023" name="bioRxiv">
        <title>High-quality genome assemblies of four members of thePodospora anserinaspecies complex.</title>
        <authorList>
            <person name="Ament-Velasquez S.L."/>
            <person name="Vogan A.A."/>
            <person name="Wallerman O."/>
            <person name="Hartmann F."/>
            <person name="Gautier V."/>
            <person name="Silar P."/>
            <person name="Giraud T."/>
            <person name="Johannesson H."/>
        </authorList>
    </citation>
    <scope>NUCLEOTIDE SEQUENCE [LARGE SCALE GENOMIC DNA]</scope>
    <source>
        <strain evidence="2 3">CBS 112042</strain>
    </source>
</reference>
<feature type="region of interest" description="Disordered" evidence="1">
    <location>
        <begin position="351"/>
        <end position="429"/>
    </location>
</feature>
<comment type="caution">
    <text evidence="2">The sequence shown here is derived from an EMBL/GenBank/DDBJ whole genome shotgun (WGS) entry which is preliminary data.</text>
</comment>
<organism evidence="2 3">
    <name type="scientific">Podospora bellae-mahoneyi</name>
    <dbReference type="NCBI Taxonomy" id="2093777"/>
    <lineage>
        <taxon>Eukaryota</taxon>
        <taxon>Fungi</taxon>
        <taxon>Dikarya</taxon>
        <taxon>Ascomycota</taxon>
        <taxon>Pezizomycotina</taxon>
        <taxon>Sordariomycetes</taxon>
        <taxon>Sordariomycetidae</taxon>
        <taxon>Sordariales</taxon>
        <taxon>Podosporaceae</taxon>
        <taxon>Podospora</taxon>
    </lineage>
</organism>
<dbReference type="RefSeq" id="XP_062735754.1">
    <property type="nucleotide sequence ID" value="XM_062877143.1"/>
</dbReference>
<feature type="compositionally biased region" description="Low complexity" evidence="1">
    <location>
        <begin position="371"/>
        <end position="389"/>
    </location>
</feature>
<dbReference type="EMBL" id="JAFFGZ010000004">
    <property type="protein sequence ID" value="KAK4646778.1"/>
    <property type="molecule type" value="Genomic_DNA"/>
</dbReference>
<dbReference type="Proteomes" id="UP001322138">
    <property type="component" value="Unassembled WGS sequence"/>
</dbReference>
<gene>
    <name evidence="2" type="ORF">QC761_214135</name>
</gene>